<evidence type="ECO:0000313" key="2">
    <source>
        <dbReference type="EMBL" id="KAJ7365764.1"/>
    </source>
</evidence>
<feature type="compositionally biased region" description="Basic residues" evidence="1">
    <location>
        <begin position="198"/>
        <end position="212"/>
    </location>
</feature>
<sequence>MGDDRKKLLKGLPERLASSSDCIQQDTCKTVVQLWKNFEDLYFNYISSWVPFATDVYRKKIKEWIDSFSTLGEKRTGYRKEKVTCYMHAAAYHIPQMVERNQNIKQFSGQGVEKNNDDARRIVQRKSNHNDDPAEVLRTEHRLGVLHHLQRKHRTYTKRAAEYWDEIIKTKRGKKQGISYSKKRTSTPQTQESITTKAKQKKVNKKSLKKERRNKEMLHRHIYKVKITNKFKYTYLLVSINDTIKLKLN</sequence>
<organism evidence="2 3">
    <name type="scientific">Desmophyllum pertusum</name>
    <dbReference type="NCBI Taxonomy" id="174260"/>
    <lineage>
        <taxon>Eukaryota</taxon>
        <taxon>Metazoa</taxon>
        <taxon>Cnidaria</taxon>
        <taxon>Anthozoa</taxon>
        <taxon>Hexacorallia</taxon>
        <taxon>Scleractinia</taxon>
        <taxon>Caryophylliina</taxon>
        <taxon>Caryophylliidae</taxon>
        <taxon>Desmophyllum</taxon>
    </lineage>
</organism>
<keyword evidence="3" id="KW-1185">Reference proteome</keyword>
<protein>
    <submittedName>
        <fullName evidence="2">Uncharacterized protein</fullName>
    </submittedName>
</protein>
<feature type="region of interest" description="Disordered" evidence="1">
    <location>
        <begin position="175"/>
        <end position="212"/>
    </location>
</feature>
<accession>A0A9W9YUG6</accession>
<feature type="compositionally biased region" description="Basic residues" evidence="1">
    <location>
        <begin position="175"/>
        <end position="185"/>
    </location>
</feature>
<feature type="compositionally biased region" description="Polar residues" evidence="1">
    <location>
        <begin position="186"/>
        <end position="196"/>
    </location>
</feature>
<evidence type="ECO:0000313" key="3">
    <source>
        <dbReference type="Proteomes" id="UP001163046"/>
    </source>
</evidence>
<gene>
    <name evidence="2" type="ORF">OS493_002481</name>
</gene>
<dbReference type="EMBL" id="MU827302">
    <property type="protein sequence ID" value="KAJ7365764.1"/>
    <property type="molecule type" value="Genomic_DNA"/>
</dbReference>
<reference evidence="2" key="1">
    <citation type="submission" date="2023-01" db="EMBL/GenBank/DDBJ databases">
        <title>Genome assembly of the deep-sea coral Lophelia pertusa.</title>
        <authorList>
            <person name="Herrera S."/>
            <person name="Cordes E."/>
        </authorList>
    </citation>
    <scope>NUCLEOTIDE SEQUENCE</scope>
    <source>
        <strain evidence="2">USNM1676648</strain>
        <tissue evidence="2">Polyp</tissue>
    </source>
</reference>
<dbReference type="AlphaFoldDB" id="A0A9W9YUG6"/>
<comment type="caution">
    <text evidence="2">The sequence shown here is derived from an EMBL/GenBank/DDBJ whole genome shotgun (WGS) entry which is preliminary data.</text>
</comment>
<dbReference type="Proteomes" id="UP001163046">
    <property type="component" value="Unassembled WGS sequence"/>
</dbReference>
<proteinExistence type="predicted"/>
<evidence type="ECO:0000256" key="1">
    <source>
        <dbReference type="SAM" id="MobiDB-lite"/>
    </source>
</evidence>
<name>A0A9W9YUG6_9CNID</name>
<dbReference type="OrthoDB" id="5985028at2759"/>